<name>A0A6J6E7Q2_9ZZZZ</name>
<evidence type="ECO:0000313" key="1">
    <source>
        <dbReference type="EMBL" id="CAB4572432.1"/>
    </source>
</evidence>
<organism evidence="1">
    <name type="scientific">freshwater metagenome</name>
    <dbReference type="NCBI Taxonomy" id="449393"/>
    <lineage>
        <taxon>unclassified sequences</taxon>
        <taxon>metagenomes</taxon>
        <taxon>ecological metagenomes</taxon>
    </lineage>
</organism>
<dbReference type="InterPro" id="IPR038638">
    <property type="entry name" value="RbpA_sf"/>
</dbReference>
<protein>
    <submittedName>
        <fullName evidence="1">Unannotated protein</fullName>
    </submittedName>
</protein>
<dbReference type="GO" id="GO:0045893">
    <property type="term" value="P:positive regulation of DNA-templated transcription"/>
    <property type="evidence" value="ECO:0007669"/>
    <property type="project" value="InterPro"/>
</dbReference>
<dbReference type="AlphaFoldDB" id="A0A6J6E7Q2"/>
<accession>A0A6J6E7Q2</accession>
<dbReference type="EMBL" id="CAEZTD010000143">
    <property type="protein sequence ID" value="CAB4572432.1"/>
    <property type="molecule type" value="Genomic_DNA"/>
</dbReference>
<reference evidence="1" key="1">
    <citation type="submission" date="2020-05" db="EMBL/GenBank/DDBJ databases">
        <authorList>
            <person name="Chiriac C."/>
            <person name="Salcher M."/>
            <person name="Ghai R."/>
            <person name="Kavagutti S V."/>
        </authorList>
    </citation>
    <scope>NUCLEOTIDE SEQUENCE</scope>
</reference>
<dbReference type="GO" id="GO:0001000">
    <property type="term" value="F:bacterial-type RNA polymerase core enzyme binding"/>
    <property type="evidence" value="ECO:0007669"/>
    <property type="project" value="InterPro"/>
</dbReference>
<proteinExistence type="inferred from homology"/>
<dbReference type="Gene3D" id="2.20.28.270">
    <property type="entry name" value="RNA polymerase-binding protein A"/>
    <property type="match status" value="1"/>
</dbReference>
<dbReference type="Pfam" id="PF13397">
    <property type="entry name" value="RbpA"/>
    <property type="match status" value="1"/>
</dbReference>
<gene>
    <name evidence="1" type="ORF">UFOPK1591_01374</name>
</gene>
<dbReference type="InterPro" id="IPR025182">
    <property type="entry name" value="RNApol-bd_RbpA"/>
</dbReference>
<dbReference type="HAMAP" id="MF_01483">
    <property type="entry name" value="RbpA"/>
    <property type="match status" value="1"/>
</dbReference>
<sequence length="123" mass="13532">MNNNTLRGSRLGSQSLESDAAIDYSLRKSVEYVCASCGAVTPLVFSLDADAPFLWDCSGCSEQATLKGAKPPIVDETKPTKESKTPFEMLLERRSRDELEEILSERLTYLRSRRGAGLEDLAG</sequence>